<sequence length="195" mass="22963">MAEGRTRRDFDQLSERRREAMVMLDEGVSQADVARELSVSRQTVSRWARLKDEYADSEPWRRRALGRPGGLTDEQKTSLVRRLVDTYVRELGPRRKGSPKPVRWTLARVAGLMEAEFGVSYSLAHVRNILIAMVGNDHWLLSNVRFWARVIELAYPEWDGRVLVEDFDEHFNEEWVLDWRIIGELRRRLQSRREA</sequence>
<name>A0A6N6WIK7_9BURK</name>
<dbReference type="SUPFAM" id="SSF46689">
    <property type="entry name" value="Homeodomain-like"/>
    <property type="match status" value="1"/>
</dbReference>
<comment type="caution">
    <text evidence="2">The sequence shown here is derived from an EMBL/GenBank/DDBJ whole genome shotgun (WGS) entry which is preliminary data.</text>
</comment>
<dbReference type="Proteomes" id="UP000463700">
    <property type="component" value="Unassembled WGS sequence"/>
</dbReference>
<evidence type="ECO:0000259" key="1">
    <source>
        <dbReference type="Pfam" id="PF13592"/>
    </source>
</evidence>
<dbReference type="EMBL" id="VOSW01000019">
    <property type="protein sequence ID" value="KAE8759644.1"/>
    <property type="molecule type" value="Genomic_DNA"/>
</dbReference>
<evidence type="ECO:0000313" key="2">
    <source>
        <dbReference type="EMBL" id="KAE8759644.1"/>
    </source>
</evidence>
<dbReference type="OrthoDB" id="9032660at2"/>
<proteinExistence type="predicted"/>
<reference evidence="2 3" key="1">
    <citation type="journal article" date="2020" name="Int. J. Syst. Evol. Microbiol.">
        <title>Paraburkholderia madseniana sp. nov., a phenolic acid-degrading bacterium isolated from acidic forest soil.</title>
        <authorList>
            <person name="Wilhelm R.C."/>
            <person name="Murphy S.J.L."/>
            <person name="Feriancek N.M."/>
            <person name="Karasz D.C."/>
            <person name="DeRito C.M."/>
            <person name="Newman J.D."/>
            <person name="Buckley D.H."/>
        </authorList>
    </citation>
    <scope>NUCLEOTIDE SEQUENCE [LARGE SCALE GENOMIC DNA]</scope>
    <source>
        <strain evidence="2 3">RP11</strain>
    </source>
</reference>
<evidence type="ECO:0000313" key="3">
    <source>
        <dbReference type="Proteomes" id="UP000463700"/>
    </source>
</evidence>
<accession>A0A6N6WIK7</accession>
<gene>
    <name evidence="2" type="ORF">FSO04_12115</name>
</gene>
<dbReference type="InterPro" id="IPR025959">
    <property type="entry name" value="Winged_HTH_dom"/>
</dbReference>
<protein>
    <recommendedName>
        <fullName evidence="1">Winged helix-turn helix domain-containing protein</fullName>
    </recommendedName>
</protein>
<dbReference type="Gene3D" id="1.10.10.10">
    <property type="entry name" value="Winged helix-like DNA-binding domain superfamily/Winged helix DNA-binding domain"/>
    <property type="match status" value="1"/>
</dbReference>
<dbReference type="AlphaFoldDB" id="A0A6N6WIK7"/>
<feature type="domain" description="Winged helix-turn helix" evidence="1">
    <location>
        <begin position="102"/>
        <end position="132"/>
    </location>
</feature>
<dbReference type="RefSeq" id="WP_154559914.1">
    <property type="nucleotide sequence ID" value="NZ_VOSW01000019.1"/>
</dbReference>
<organism evidence="2 3">
    <name type="scientific">Paraburkholderia madseniana</name>
    <dbReference type="NCBI Taxonomy" id="2599607"/>
    <lineage>
        <taxon>Bacteria</taxon>
        <taxon>Pseudomonadati</taxon>
        <taxon>Pseudomonadota</taxon>
        <taxon>Betaproteobacteria</taxon>
        <taxon>Burkholderiales</taxon>
        <taxon>Burkholderiaceae</taxon>
        <taxon>Paraburkholderia</taxon>
    </lineage>
</organism>
<dbReference type="InterPro" id="IPR009057">
    <property type="entry name" value="Homeodomain-like_sf"/>
</dbReference>
<dbReference type="Pfam" id="PF13592">
    <property type="entry name" value="HTH_33"/>
    <property type="match status" value="1"/>
</dbReference>
<dbReference type="InterPro" id="IPR036388">
    <property type="entry name" value="WH-like_DNA-bd_sf"/>
</dbReference>
<dbReference type="Pfam" id="PF13384">
    <property type="entry name" value="HTH_23"/>
    <property type="match status" value="1"/>
</dbReference>